<feature type="transmembrane region" description="Helical" evidence="9">
    <location>
        <begin position="453"/>
        <end position="471"/>
    </location>
</feature>
<feature type="transmembrane region" description="Helical" evidence="9">
    <location>
        <begin position="239"/>
        <end position="260"/>
    </location>
</feature>
<dbReference type="EMBL" id="MG923510">
    <property type="protein sequence ID" value="AZL93432.1"/>
    <property type="molecule type" value="Genomic_DNA"/>
</dbReference>
<comment type="function">
    <text evidence="1">Core subunit of the mitochondrial membrane respiratory chain NADH dehydrogenase (Complex I) that is believed to belong to the minimal assembly required for catalysis. Complex I functions in the transfer of electrons from NADH to the respiratory chain. The immediate electron acceptor for the enzyme is believed to be ubiquinone.</text>
</comment>
<keyword evidence="11" id="KW-0496">Mitochondrion</keyword>
<comment type="catalytic activity">
    <reaction evidence="8">
        <text>a ubiquinone + NADH + 5 H(+)(in) = a ubiquinol + NAD(+) + 4 H(+)(out)</text>
        <dbReference type="Rhea" id="RHEA:29091"/>
        <dbReference type="Rhea" id="RHEA-COMP:9565"/>
        <dbReference type="Rhea" id="RHEA-COMP:9566"/>
        <dbReference type="ChEBI" id="CHEBI:15378"/>
        <dbReference type="ChEBI" id="CHEBI:16389"/>
        <dbReference type="ChEBI" id="CHEBI:17976"/>
        <dbReference type="ChEBI" id="CHEBI:57540"/>
        <dbReference type="ChEBI" id="CHEBI:57945"/>
        <dbReference type="EC" id="7.1.1.2"/>
    </reaction>
</comment>
<feature type="transmembrane region" description="Helical" evidence="9">
    <location>
        <begin position="112"/>
        <end position="131"/>
    </location>
</feature>
<feature type="domain" description="NADH:quinone oxidoreductase/Mrp antiporter transmembrane" evidence="10">
    <location>
        <begin position="107"/>
        <end position="385"/>
    </location>
</feature>
<feature type="transmembrane region" description="Helical" evidence="9">
    <location>
        <begin position="50"/>
        <end position="75"/>
    </location>
</feature>
<dbReference type="AlphaFoldDB" id="A0A3Q8UAE5"/>
<reference evidence="11" key="1">
    <citation type="journal article" date="2018" name="Mol. Phylogenet. Evol.">
        <title>Mitochondrial phylogenomics of the Hymenoptera.</title>
        <authorList>
            <person name="Tang P."/>
            <person name="Zhu J.C."/>
            <person name="Zheng B.Y."/>
            <person name="Wei S.J."/>
            <person name="Sharkey M."/>
            <person name="Chen X.X."/>
            <person name="Vogler A.P."/>
        </authorList>
    </citation>
    <scope>NUCLEOTIDE SEQUENCE</scope>
</reference>
<evidence type="ECO:0000256" key="7">
    <source>
        <dbReference type="ARBA" id="ARBA00031027"/>
    </source>
</evidence>
<dbReference type="InterPro" id="IPR001750">
    <property type="entry name" value="ND/Mrp_TM"/>
</dbReference>
<gene>
    <name evidence="11" type="primary">nad5</name>
</gene>
<dbReference type="PANTHER" id="PTHR42829">
    <property type="entry name" value="NADH-UBIQUINONE OXIDOREDUCTASE CHAIN 5"/>
    <property type="match status" value="1"/>
</dbReference>
<feature type="transmembrane region" description="Helical" evidence="9">
    <location>
        <begin position="420"/>
        <end position="441"/>
    </location>
</feature>
<feature type="transmembrane region" description="Helical" evidence="9">
    <location>
        <begin position="209"/>
        <end position="227"/>
    </location>
</feature>
<evidence type="ECO:0000256" key="8">
    <source>
        <dbReference type="ARBA" id="ARBA00049551"/>
    </source>
</evidence>
<protein>
    <recommendedName>
        <fullName evidence="3">NADH:ubiquinone reductase (H(+)-translocating)</fullName>
        <ecNumber evidence="3">7.1.1.2</ecNumber>
    </recommendedName>
    <alternativeName>
        <fullName evidence="7">NADH dehydrogenase subunit 5</fullName>
    </alternativeName>
</protein>
<name>A0A3Q8UAE5_9HYME</name>
<feature type="transmembrane region" description="Helical" evidence="9">
    <location>
        <begin position="6"/>
        <end position="29"/>
    </location>
</feature>
<keyword evidence="6 9" id="KW-0472">Membrane</keyword>
<dbReference type="EC" id="7.1.1.2" evidence="3"/>
<dbReference type="GO" id="GO:0042773">
    <property type="term" value="P:ATP synthesis coupled electron transport"/>
    <property type="evidence" value="ECO:0007669"/>
    <property type="project" value="InterPro"/>
</dbReference>
<evidence type="ECO:0000256" key="4">
    <source>
        <dbReference type="ARBA" id="ARBA00022692"/>
    </source>
</evidence>
<proteinExistence type="predicted"/>
<feature type="transmembrane region" description="Helical" evidence="9">
    <location>
        <begin position="491"/>
        <end position="514"/>
    </location>
</feature>
<dbReference type="GO" id="GO:0008137">
    <property type="term" value="F:NADH dehydrogenase (ubiquinone) activity"/>
    <property type="evidence" value="ECO:0007669"/>
    <property type="project" value="UniProtKB-EC"/>
</dbReference>
<geneLocation type="mitochondrion" evidence="11"/>
<feature type="transmembrane region" description="Helical" evidence="9">
    <location>
        <begin position="337"/>
        <end position="356"/>
    </location>
</feature>
<dbReference type="GO" id="GO:0003954">
    <property type="term" value="F:NADH dehydrogenase activity"/>
    <property type="evidence" value="ECO:0007669"/>
    <property type="project" value="TreeGrafter"/>
</dbReference>
<evidence type="ECO:0000259" key="10">
    <source>
        <dbReference type="Pfam" id="PF00361"/>
    </source>
</evidence>
<evidence type="ECO:0000256" key="9">
    <source>
        <dbReference type="SAM" id="Phobius"/>
    </source>
</evidence>
<feature type="transmembrane region" description="Helical" evidence="9">
    <location>
        <begin position="87"/>
        <end position="105"/>
    </location>
</feature>
<evidence type="ECO:0000256" key="6">
    <source>
        <dbReference type="ARBA" id="ARBA00023136"/>
    </source>
</evidence>
<dbReference type="InterPro" id="IPR003945">
    <property type="entry name" value="NU5C-like"/>
</dbReference>
<evidence type="ECO:0000256" key="2">
    <source>
        <dbReference type="ARBA" id="ARBA00004141"/>
    </source>
</evidence>
<feature type="transmembrane region" description="Helical" evidence="9">
    <location>
        <begin position="376"/>
        <end position="400"/>
    </location>
</feature>
<feature type="transmembrane region" description="Helical" evidence="9">
    <location>
        <begin position="151"/>
        <end position="171"/>
    </location>
</feature>
<dbReference type="Pfam" id="PF00361">
    <property type="entry name" value="Proton_antipo_M"/>
    <property type="match status" value="1"/>
</dbReference>
<evidence type="ECO:0000256" key="5">
    <source>
        <dbReference type="ARBA" id="ARBA00022989"/>
    </source>
</evidence>
<keyword evidence="4 9" id="KW-0812">Transmembrane</keyword>
<feature type="transmembrane region" description="Helical" evidence="9">
    <location>
        <begin position="178"/>
        <end position="197"/>
    </location>
</feature>
<sequence length="556" mass="66111">MYMYMYMNVGLLFFYKSIICLIFMIYFLLFKLKIFMEIELNMMNSMKNSLIIYLDYKSFMFLMIVMLISSMILIYSVEYMLMDLFKIRFLFLLSMFVMSMLFMIIGQNLLMILFGWDGLGLISYCLVIYYNSWVSYNAGMLTILSNRLGDIGLLISIGMFSFFGSWNYLFYTFFNLKIVFMMLLAFITKSAQIPFSSWLPAAMAAPTPISSLVHSSTLVTAGIYLLLRFYNILFLNLNFMNLLLFMGVLTMFMSGLMASFENDFKKIIALSTLSQLGLMMMSLCMGLKLLMFFHLIIHALFKSLLFMCAGLILHSMIDNQDIRFMGSLNLNYYLTLMYFNCANLALIGFPFMAGFFSKDMILEKMLMLNSNLFLMLMFYFSIMLTVIYSFRLLFFINTMFLKFFNYSQMYDNKLMNKSMLILFISSIFMGMLLSDIIFLNLSLMILSFLMKLLILQLIIISMFIGGMMNFLKIKWNIILMYLNLMYFMKKMFGLIILFNYFFKMFNLSLNLYLYMEKGWIKFYSVIQFKYMFESLLFYYYYYYFIWIMNLMILLMI</sequence>
<evidence type="ECO:0000256" key="3">
    <source>
        <dbReference type="ARBA" id="ARBA00012944"/>
    </source>
</evidence>
<dbReference type="GO" id="GO:0016020">
    <property type="term" value="C:membrane"/>
    <property type="evidence" value="ECO:0007669"/>
    <property type="project" value="UniProtKB-SubCell"/>
</dbReference>
<organism evidence="11">
    <name type="scientific">Platygaster sp. ZJUH_2016029</name>
    <dbReference type="NCBI Taxonomy" id="2496284"/>
    <lineage>
        <taxon>Eukaryota</taxon>
        <taxon>Metazoa</taxon>
        <taxon>Ecdysozoa</taxon>
        <taxon>Arthropoda</taxon>
        <taxon>Hexapoda</taxon>
        <taxon>Insecta</taxon>
        <taxon>Pterygota</taxon>
        <taxon>Neoptera</taxon>
        <taxon>Endopterygota</taxon>
        <taxon>Hymenoptera</taxon>
        <taxon>Apocrita</taxon>
        <taxon>Proctotrupomorpha</taxon>
        <taxon>Platygastroidea</taxon>
        <taxon>Platygastridae</taxon>
        <taxon>Platygastrinae</taxon>
        <taxon>Platygaster</taxon>
    </lineage>
</organism>
<evidence type="ECO:0000256" key="1">
    <source>
        <dbReference type="ARBA" id="ARBA00003257"/>
    </source>
</evidence>
<keyword evidence="5 9" id="KW-1133">Transmembrane helix</keyword>
<dbReference type="PRINTS" id="PR01434">
    <property type="entry name" value="NADHDHGNASE5"/>
</dbReference>
<dbReference type="PANTHER" id="PTHR42829:SF2">
    <property type="entry name" value="NADH-UBIQUINONE OXIDOREDUCTASE CHAIN 5"/>
    <property type="match status" value="1"/>
</dbReference>
<comment type="subcellular location">
    <subcellularLocation>
        <location evidence="2">Membrane</location>
        <topology evidence="2">Multi-pass membrane protein</topology>
    </subcellularLocation>
</comment>
<evidence type="ECO:0000313" key="11">
    <source>
        <dbReference type="EMBL" id="AZL93432.1"/>
    </source>
</evidence>
<feature type="transmembrane region" description="Helical" evidence="9">
    <location>
        <begin position="299"/>
        <end position="317"/>
    </location>
</feature>
<dbReference type="GO" id="GO:0015990">
    <property type="term" value="P:electron transport coupled proton transport"/>
    <property type="evidence" value="ECO:0007669"/>
    <property type="project" value="TreeGrafter"/>
</dbReference>
<feature type="transmembrane region" description="Helical" evidence="9">
    <location>
        <begin position="535"/>
        <end position="555"/>
    </location>
</feature>
<accession>A0A3Q8UAE5</accession>